<name>A0AAW2MC91_9LAMI</name>
<comment type="caution">
    <text evidence="2">The sequence shown here is derived from an EMBL/GenBank/DDBJ whole genome shotgun (WGS) entry which is preliminary data.</text>
</comment>
<organism evidence="2">
    <name type="scientific">Sesamum calycinum</name>
    <dbReference type="NCBI Taxonomy" id="2727403"/>
    <lineage>
        <taxon>Eukaryota</taxon>
        <taxon>Viridiplantae</taxon>
        <taxon>Streptophyta</taxon>
        <taxon>Embryophyta</taxon>
        <taxon>Tracheophyta</taxon>
        <taxon>Spermatophyta</taxon>
        <taxon>Magnoliopsida</taxon>
        <taxon>eudicotyledons</taxon>
        <taxon>Gunneridae</taxon>
        <taxon>Pentapetalae</taxon>
        <taxon>asterids</taxon>
        <taxon>lamiids</taxon>
        <taxon>Lamiales</taxon>
        <taxon>Pedaliaceae</taxon>
        <taxon>Sesamum</taxon>
    </lineage>
</organism>
<accession>A0AAW2MC91</accession>
<proteinExistence type="predicted"/>
<dbReference type="EMBL" id="JACGWM010000014">
    <property type="protein sequence ID" value="KAL0328062.1"/>
    <property type="molecule type" value="Genomic_DNA"/>
</dbReference>
<dbReference type="InterPro" id="IPR054722">
    <property type="entry name" value="PolX-like_BBD"/>
</dbReference>
<evidence type="ECO:0000313" key="2">
    <source>
        <dbReference type="EMBL" id="KAL0328062.1"/>
    </source>
</evidence>
<dbReference type="AlphaFoldDB" id="A0AAW2MC91"/>
<evidence type="ECO:0000259" key="1">
    <source>
        <dbReference type="Pfam" id="PF22936"/>
    </source>
</evidence>
<sequence>MVEPISVAMIAPKVDLIVIPVTRPEPTDIDPRTIEIVQWIERDRAISGMIVSMGNSSTAEVLSVGSVDLKFPSEHILSLKRVQHVPTVRRNIISGSYSLTHEESDESRRSKRARIVKDFGSDFITYNIEDDPMDVKTAVLYAELDEKIYTDQLEGFVAHGSERKYMGEADVILGIKLIRSTDGIAISQSHYVEKIIEKFGYQNSRIAKTPYDSSVALFENESGVAVTQLRVVRYLKGTVSLVIHYGRFPIVLQECSDTNWIAKNSKSNGCLGYVFTLYGVQSPSWKCAKQTLKTRSTFEAELCALNTTGTEYSKSLTLNVVKSVRRDASSASLETPN</sequence>
<feature type="domain" description="Retrovirus-related Pol polyprotein from transposon TNT 1-94-like beta-barrel" evidence="1">
    <location>
        <begin position="44"/>
        <end position="96"/>
    </location>
</feature>
<dbReference type="Pfam" id="PF22936">
    <property type="entry name" value="Pol_BBD"/>
    <property type="match status" value="1"/>
</dbReference>
<gene>
    <name evidence="2" type="ORF">Scaly_2238800</name>
</gene>
<protein>
    <recommendedName>
        <fullName evidence="1">Retrovirus-related Pol polyprotein from transposon TNT 1-94-like beta-barrel domain-containing protein</fullName>
    </recommendedName>
</protein>
<reference evidence="2" key="2">
    <citation type="journal article" date="2024" name="Plant">
        <title>Genomic evolution and insights into agronomic trait innovations of Sesamum species.</title>
        <authorList>
            <person name="Miao H."/>
            <person name="Wang L."/>
            <person name="Qu L."/>
            <person name="Liu H."/>
            <person name="Sun Y."/>
            <person name="Le M."/>
            <person name="Wang Q."/>
            <person name="Wei S."/>
            <person name="Zheng Y."/>
            <person name="Lin W."/>
            <person name="Duan Y."/>
            <person name="Cao H."/>
            <person name="Xiong S."/>
            <person name="Wang X."/>
            <person name="Wei L."/>
            <person name="Li C."/>
            <person name="Ma Q."/>
            <person name="Ju M."/>
            <person name="Zhao R."/>
            <person name="Li G."/>
            <person name="Mu C."/>
            <person name="Tian Q."/>
            <person name="Mei H."/>
            <person name="Zhang T."/>
            <person name="Gao T."/>
            <person name="Zhang H."/>
        </authorList>
    </citation>
    <scope>NUCLEOTIDE SEQUENCE</scope>
    <source>
        <strain evidence="2">KEN8</strain>
    </source>
</reference>
<reference evidence="2" key="1">
    <citation type="submission" date="2020-06" db="EMBL/GenBank/DDBJ databases">
        <authorList>
            <person name="Li T."/>
            <person name="Hu X."/>
            <person name="Zhang T."/>
            <person name="Song X."/>
            <person name="Zhang H."/>
            <person name="Dai N."/>
            <person name="Sheng W."/>
            <person name="Hou X."/>
            <person name="Wei L."/>
        </authorList>
    </citation>
    <scope>NUCLEOTIDE SEQUENCE</scope>
    <source>
        <strain evidence="2">KEN8</strain>
        <tissue evidence="2">Leaf</tissue>
    </source>
</reference>